<feature type="region of interest" description="Disordered" evidence="2">
    <location>
        <begin position="1"/>
        <end position="212"/>
    </location>
</feature>
<sequence length="484" mass="53222">MTTLVKTRQPLQVLSMTNQPERRKSKRLAAASVYDEQDGDFVFSRGSKRQKTTQPEPEPEQPASAPAKKAAGRSKASASKKRALSPEPEQPQAAPAATSKRSHRRKPSTTPAPAQDEGLVVAKTRTTRRRTRSSMEKGEQDGNPPATNGAADDDSMDVVGGTPAGTGDSRREESPSAQKIALPFSDTPIMNRNKEFRKKAGGSRRSSLGMRGRRASSLIENGHNAIPHREVDPAEFYKHIAADGLSEPRRMKQLLTWCGERALSEKPPLGSLNSNAILGARAIQDQLLKDFASKSEFSDWFAREDEPSAPAAKAAVVMKPNPRNIEHEEKISELETRIKRLIEEMKTWEALEAPPPAMPSLYPDGDWKQAPLPDETLLDAEEAKILQSLTGESSSFAHLKSQTRSRLHTLQSSLEFRVDHFADSVHKLDQRVATGSREADEILALSSTRLKEREEKEKAAVGTKDVPIMEVLRSLGRILPEGSG</sequence>
<dbReference type="GO" id="GO:0051301">
    <property type="term" value="P:cell division"/>
    <property type="evidence" value="ECO:0007669"/>
    <property type="project" value="InterPro"/>
</dbReference>
<comment type="caution">
    <text evidence="3">The sequence shown here is derived from an EMBL/GenBank/DDBJ whole genome shotgun (WGS) entry which is preliminary data.</text>
</comment>
<evidence type="ECO:0000256" key="2">
    <source>
        <dbReference type="SAM" id="MobiDB-lite"/>
    </source>
</evidence>
<keyword evidence="1" id="KW-0175">Coiled coil</keyword>
<feature type="compositionally biased region" description="Low complexity" evidence="2">
    <location>
        <begin position="203"/>
        <end position="212"/>
    </location>
</feature>
<protein>
    <submittedName>
        <fullName evidence="3">Kinetochore protein mis13</fullName>
    </submittedName>
</protein>
<dbReference type="Pfam" id="PF08202">
    <property type="entry name" value="MIS13"/>
    <property type="match status" value="1"/>
</dbReference>
<dbReference type="Proteomes" id="UP001174694">
    <property type="component" value="Unassembled WGS sequence"/>
</dbReference>
<reference evidence="3" key="1">
    <citation type="submission" date="2022-07" db="EMBL/GenBank/DDBJ databases">
        <title>Fungi with potential for degradation of polypropylene.</title>
        <authorList>
            <person name="Gostincar C."/>
        </authorList>
    </citation>
    <scope>NUCLEOTIDE SEQUENCE</scope>
    <source>
        <strain evidence="3">EXF-13308</strain>
    </source>
</reference>
<keyword evidence="4" id="KW-1185">Reference proteome</keyword>
<dbReference type="GO" id="GO:0007059">
    <property type="term" value="P:chromosome segregation"/>
    <property type="evidence" value="ECO:0007669"/>
    <property type="project" value="InterPro"/>
</dbReference>
<dbReference type="PANTHER" id="PTHR14778:SF2">
    <property type="entry name" value="KINETOCHORE-ASSOCIATED PROTEIN DSN1 HOMOLOG"/>
    <property type="match status" value="1"/>
</dbReference>
<feature type="compositionally biased region" description="Polar residues" evidence="2">
    <location>
        <begin position="1"/>
        <end position="19"/>
    </location>
</feature>
<accession>A0AA38VPQ5</accession>
<gene>
    <name evidence="3" type="ORF">NKR23_g1302</name>
</gene>
<evidence type="ECO:0000313" key="3">
    <source>
        <dbReference type="EMBL" id="KAJ9156411.1"/>
    </source>
</evidence>
<organism evidence="3 4">
    <name type="scientific">Pleurostoma richardsiae</name>
    <dbReference type="NCBI Taxonomy" id="41990"/>
    <lineage>
        <taxon>Eukaryota</taxon>
        <taxon>Fungi</taxon>
        <taxon>Dikarya</taxon>
        <taxon>Ascomycota</taxon>
        <taxon>Pezizomycotina</taxon>
        <taxon>Sordariomycetes</taxon>
        <taxon>Sordariomycetidae</taxon>
        <taxon>Calosphaeriales</taxon>
        <taxon>Pleurostomataceae</taxon>
        <taxon>Pleurostoma</taxon>
    </lineage>
</organism>
<feature type="coiled-coil region" evidence="1">
    <location>
        <begin position="324"/>
        <end position="351"/>
    </location>
</feature>
<dbReference type="InterPro" id="IPR013218">
    <property type="entry name" value="Dsn1/Mis13"/>
</dbReference>
<feature type="compositionally biased region" description="Low complexity" evidence="2">
    <location>
        <begin position="85"/>
        <end position="97"/>
    </location>
</feature>
<name>A0AA38VPQ5_9PEZI</name>
<dbReference type="PANTHER" id="PTHR14778">
    <property type="entry name" value="KINETOCHORE-ASSOCIATED PROTEIN DSN1 HOMOLOG"/>
    <property type="match status" value="1"/>
</dbReference>
<feature type="compositionally biased region" description="Low complexity" evidence="2">
    <location>
        <begin position="61"/>
        <end position="77"/>
    </location>
</feature>
<dbReference type="GO" id="GO:0000444">
    <property type="term" value="C:MIS12/MIND type complex"/>
    <property type="evidence" value="ECO:0007669"/>
    <property type="project" value="InterPro"/>
</dbReference>
<evidence type="ECO:0000313" key="4">
    <source>
        <dbReference type="Proteomes" id="UP001174694"/>
    </source>
</evidence>
<proteinExistence type="predicted"/>
<dbReference type="AlphaFoldDB" id="A0AA38VPQ5"/>
<evidence type="ECO:0000256" key="1">
    <source>
        <dbReference type="SAM" id="Coils"/>
    </source>
</evidence>
<dbReference type="EMBL" id="JANBVO010000002">
    <property type="protein sequence ID" value="KAJ9156411.1"/>
    <property type="molecule type" value="Genomic_DNA"/>
</dbReference>